<organism evidence="2">
    <name type="scientific">Burkholderia cenocepacia</name>
    <dbReference type="NCBI Taxonomy" id="95486"/>
    <lineage>
        <taxon>Bacteria</taxon>
        <taxon>Pseudomonadati</taxon>
        <taxon>Pseudomonadota</taxon>
        <taxon>Betaproteobacteria</taxon>
        <taxon>Burkholderiales</taxon>
        <taxon>Burkholderiaceae</taxon>
        <taxon>Burkholderia</taxon>
        <taxon>Burkholderia cepacia complex</taxon>
    </lineage>
</organism>
<sequence length="343" mass="35969">MSRKSLTIAAAIVVAALAGLWAGRHLPGASAPAEAASAPHAEAENPKRAESGVSISPVERERAGIATAAVRSLELQAQSQGIATALPLQELIDAAATLASARAQADRATSALAASRRDFERLRGLHAQDRNVSDRALEVAEAAWRADEAGARSAQAALDAARAGARGRWGVVLADAMAVDGPLWRRLAAGQSVLLRVAASGAVSGAMPAAIEIEAPDGKWKPARQVSIAPIADPRIQGTAFFYDTDAKGIAPGMTLAARFGAGEKQAGALLPADALLWWQGRQWAYVEEEPGRFERREAVAARRVDNGWFVPGFEQATVVSRGAQALLSQELRSTVKVGEEEK</sequence>
<comment type="caution">
    <text evidence="2">The sequence shown here is derived from an EMBL/GenBank/DDBJ whole genome shotgun (WGS) entry which is preliminary data.</text>
</comment>
<proteinExistence type="predicted"/>
<protein>
    <recommendedName>
        <fullName evidence="3">Metal transporter</fullName>
    </recommendedName>
</protein>
<feature type="region of interest" description="Disordered" evidence="1">
    <location>
        <begin position="30"/>
        <end position="56"/>
    </location>
</feature>
<feature type="compositionally biased region" description="Basic and acidic residues" evidence="1">
    <location>
        <begin position="41"/>
        <end position="50"/>
    </location>
</feature>
<dbReference type="EMBL" id="JAAEAM010000018">
    <property type="protein sequence ID" value="NDV73879.1"/>
    <property type="molecule type" value="Genomic_DNA"/>
</dbReference>
<dbReference type="AlphaFoldDB" id="A0A6B2MGE9"/>
<gene>
    <name evidence="2" type="ORF">GFJ35_17605</name>
</gene>
<dbReference type="RefSeq" id="WP_054075607.1">
    <property type="nucleotide sequence ID" value="NZ_JAAEAM010000018.1"/>
</dbReference>
<name>A0A6B2MGE9_9BURK</name>
<accession>A0A6B2MGE9</accession>
<evidence type="ECO:0008006" key="3">
    <source>
        <dbReference type="Google" id="ProtNLM"/>
    </source>
</evidence>
<evidence type="ECO:0000313" key="2">
    <source>
        <dbReference type="EMBL" id="NDV73879.1"/>
    </source>
</evidence>
<evidence type="ECO:0000256" key="1">
    <source>
        <dbReference type="SAM" id="MobiDB-lite"/>
    </source>
</evidence>
<feature type="compositionally biased region" description="Low complexity" evidence="1">
    <location>
        <begin position="30"/>
        <end position="40"/>
    </location>
</feature>
<reference evidence="2" key="1">
    <citation type="submission" date="2019-11" db="EMBL/GenBank/DDBJ databases">
        <title>Burkholderia cenocepacia CF.</title>
        <authorList>
            <person name="Vianna E.F."/>
            <person name="Marques E.A."/>
            <person name="Albano R.M."/>
            <person name="Leao R.S."/>
        </authorList>
    </citation>
    <scope>NUCLEOTIDE SEQUENCE</scope>
    <source>
        <strain evidence="2">MS-2140</strain>
    </source>
</reference>